<dbReference type="STRING" id="644352.J3PE45"/>
<dbReference type="PANTHER" id="PTHR33928:SF2">
    <property type="entry name" value="PECTATE LYASE SUPERFAMILY PROTEIN DOMAIN-CONTAINING PROTEIN-RELATED"/>
    <property type="match status" value="1"/>
</dbReference>
<keyword evidence="2" id="KW-0732">Signal</keyword>
<proteinExistence type="predicted"/>
<reference evidence="4" key="3">
    <citation type="submission" date="2010-09" db="EMBL/GenBank/DDBJ databases">
        <title>Annotation of Gaeumannomyces graminis var. tritici R3-111a-1.</title>
        <authorList>
            <consortium name="The Broad Institute Genome Sequencing Platform"/>
            <person name="Ma L.-J."/>
            <person name="Dead R."/>
            <person name="Young S.K."/>
            <person name="Zeng Q."/>
            <person name="Gargeya S."/>
            <person name="Fitzgerald M."/>
            <person name="Haas B."/>
            <person name="Abouelleil A."/>
            <person name="Alvarado L."/>
            <person name="Arachchi H.M."/>
            <person name="Berlin A."/>
            <person name="Brown A."/>
            <person name="Chapman S.B."/>
            <person name="Chen Z."/>
            <person name="Dunbar C."/>
            <person name="Freedman E."/>
            <person name="Gearin G."/>
            <person name="Gellesch M."/>
            <person name="Goldberg J."/>
            <person name="Griggs A."/>
            <person name="Gujja S."/>
            <person name="Heiman D."/>
            <person name="Howarth C."/>
            <person name="Larson L."/>
            <person name="Lui A."/>
            <person name="MacDonald P.J.P."/>
            <person name="Mehta T."/>
            <person name="Montmayeur A."/>
            <person name="Murphy C."/>
            <person name="Neiman D."/>
            <person name="Pearson M."/>
            <person name="Priest M."/>
            <person name="Roberts A."/>
            <person name="Saif S."/>
            <person name="Shea T."/>
            <person name="Shenoy N."/>
            <person name="Sisk P."/>
            <person name="Stolte C."/>
            <person name="Sykes S."/>
            <person name="Yandava C."/>
            <person name="Wortman J."/>
            <person name="Nusbaum C."/>
            <person name="Birren B."/>
        </authorList>
    </citation>
    <scope>NUCLEOTIDE SEQUENCE</scope>
    <source>
        <strain evidence="4">R3-111a-1</strain>
    </source>
</reference>
<feature type="domain" description="Rhamnogalacturonase A/B/Epimerase-like pectate lyase" evidence="3">
    <location>
        <begin position="392"/>
        <end position="466"/>
    </location>
</feature>
<sequence>MRLKTLYLLTALISSAAAKYWMEDIPHRGISPFNPDKSYTVFRNVKDFGAKGDGVHDDTDAINTAISSGNRCGGDSPCAGTTTTPAVVYFPKGTYLISSSIVSYYYTQMIGDPTSMPVIRATQNFRANGLGLIEANPYQRTGYLRYGATNTFFRQIRNLILDMRQVPGAICGIHWPSSQATSIQNVVFRMSYDPNRHQSGIFMEEGSGGMLNDLVFYGGEYGAQFGNQQYTARNFTFHGSQTAILQIWDWGWTYKSMTINNCRTGIDMTSSSVGSVTLLDSHFNNVDIGIATGRDPAHKEKPGAGSLVIQNVQFRNVSTILKGAKGDIIKGSPSATVIKRGFGHGNVYAPYGPSVYQASDASSFPVPQALTAGEKYYERSKPQYHDTPARLFLSARTYGASGDGVTDDTDALNRLMGDASKRHSEGVVAFIDAGYYRVTDTVFFPPNLRVVGEAMSSVIMAAGPKFSHIDRPHAVVQVGKPGDKGYLEFSDVFVSTQGATAGAVLIEYNLATYTGSTCKLTSQSTPPSGMWDVHTRIGGFAGSGLQVAECLKTPEKLNDVNAKCIAAYMSCHITKSARGLYMENNWFWVADHDIEDYNNTQISIYAGRGLLIESKAGRIWLVGTSVEHHTLYQYQLAHTKNIWMGQIQTETAYYQPNPPAPFPFTTLNQTISDPNFALDCRAKMGNGTGAAEPSADEPLMLTLADSLPGKPPCEMGWGLRIIGSKNVVIYGAGLYSFFNNWSTSCCQEGFKTHEGVLGKCQARILYIGADPLSPSASSQGSTKSDTLDVSLYNLNTVGVVSMINRQGTDLAYWKENKSGFTDTVAVFKFQNGRGTGSAQRRSSGEPEDPYDGYGDRDDSSGGSGTGGSGTGGGGSSGGYGAGSGMPGLSWGGPRGFAATEGEAGYLCFGNWQQLCGQPPQLAQSSNPFGPPSSSPFARTSTAVSSLSPVPTTGGGRMSIFGPGDHVTLDRASPQPPLSASSSSSWRRTTVTVTVSDSGSSIYPSSTRKTVTVTVVDDTSMPTPSEPTSSAHKSTVTVGFGGSASDSGWSFLSTEPEATRGQLSTSESTKSMTHSPTTTSRTSDGANATPGSGTPAIHSQTPDESDDCGGDE</sequence>
<dbReference type="CDD" id="cd23668">
    <property type="entry name" value="GH55_beta13glucanase-like"/>
    <property type="match status" value="1"/>
</dbReference>
<dbReference type="InterPro" id="IPR012334">
    <property type="entry name" value="Pectin_lyas_fold"/>
</dbReference>
<evidence type="ECO:0000313" key="4">
    <source>
        <dbReference type="EMBL" id="EJT70745.1"/>
    </source>
</evidence>
<evidence type="ECO:0000313" key="6">
    <source>
        <dbReference type="Proteomes" id="UP000006039"/>
    </source>
</evidence>
<dbReference type="HOGENOM" id="CLU_002540_2_2_1"/>
<dbReference type="InterPro" id="IPR039279">
    <property type="entry name" value="QRT3-like"/>
</dbReference>
<dbReference type="AlphaFoldDB" id="J3PE45"/>
<dbReference type="EMBL" id="GL385401">
    <property type="protein sequence ID" value="EJT70745.1"/>
    <property type="molecule type" value="Genomic_DNA"/>
</dbReference>
<dbReference type="InterPro" id="IPR011050">
    <property type="entry name" value="Pectin_lyase_fold/virulence"/>
</dbReference>
<organism evidence="4">
    <name type="scientific">Gaeumannomyces tritici (strain R3-111a-1)</name>
    <name type="common">Wheat and barley take-all root rot fungus</name>
    <name type="synonym">Gaeumannomyces graminis var. tritici</name>
    <dbReference type="NCBI Taxonomy" id="644352"/>
    <lineage>
        <taxon>Eukaryota</taxon>
        <taxon>Fungi</taxon>
        <taxon>Dikarya</taxon>
        <taxon>Ascomycota</taxon>
        <taxon>Pezizomycotina</taxon>
        <taxon>Sordariomycetes</taxon>
        <taxon>Sordariomycetidae</taxon>
        <taxon>Magnaporthales</taxon>
        <taxon>Magnaporthaceae</taxon>
        <taxon>Gaeumannomyces</taxon>
    </lineage>
</organism>
<dbReference type="GO" id="GO:0004650">
    <property type="term" value="F:polygalacturonase activity"/>
    <property type="evidence" value="ECO:0007669"/>
    <property type="project" value="InterPro"/>
</dbReference>
<keyword evidence="6" id="KW-1185">Reference proteome</keyword>
<dbReference type="Gene3D" id="2.160.20.10">
    <property type="entry name" value="Single-stranded right-handed beta-helix, Pectin lyase-like"/>
    <property type="match status" value="2"/>
</dbReference>
<protein>
    <recommendedName>
        <fullName evidence="3">Rhamnogalacturonase A/B/Epimerase-like pectate lyase domain-containing protein</fullName>
    </recommendedName>
</protein>
<dbReference type="GeneID" id="20352226"/>
<feature type="compositionally biased region" description="Gly residues" evidence="1">
    <location>
        <begin position="861"/>
        <end position="880"/>
    </location>
</feature>
<dbReference type="PANTHER" id="PTHR33928">
    <property type="entry name" value="POLYGALACTURONASE QRT3"/>
    <property type="match status" value="1"/>
</dbReference>
<feature type="region of interest" description="Disordered" evidence="1">
    <location>
        <begin position="918"/>
        <end position="988"/>
    </location>
</feature>
<dbReference type="VEuPathDB" id="FungiDB:GGTG_11768"/>
<accession>J3PE45</accession>
<feature type="compositionally biased region" description="Low complexity" evidence="1">
    <location>
        <begin position="1015"/>
        <end position="1029"/>
    </location>
</feature>
<feature type="domain" description="Rhamnogalacturonase A/B/Epimerase-like pectate lyase" evidence="3">
    <location>
        <begin position="42"/>
        <end position="267"/>
    </location>
</feature>
<feature type="region of interest" description="Disordered" evidence="1">
    <location>
        <begin position="1015"/>
        <end position="1111"/>
    </location>
</feature>
<feature type="chain" id="PRO_5015095237" description="Rhamnogalacturonase A/B/Epimerase-like pectate lyase domain-containing protein" evidence="2">
    <location>
        <begin position="19"/>
        <end position="1111"/>
    </location>
</feature>
<feature type="region of interest" description="Disordered" evidence="1">
    <location>
        <begin position="831"/>
        <end position="880"/>
    </location>
</feature>
<feature type="compositionally biased region" description="Polar residues" evidence="1">
    <location>
        <begin position="937"/>
        <end position="950"/>
    </location>
</feature>
<dbReference type="RefSeq" id="XP_009227923.1">
    <property type="nucleotide sequence ID" value="XM_009229659.1"/>
</dbReference>
<dbReference type="OrthoDB" id="1046782at2759"/>
<evidence type="ECO:0000256" key="2">
    <source>
        <dbReference type="SAM" id="SignalP"/>
    </source>
</evidence>
<name>J3PE45_GAET3</name>
<feature type="compositionally biased region" description="Low complexity" evidence="1">
    <location>
        <begin position="978"/>
        <end position="988"/>
    </location>
</feature>
<dbReference type="EnsemblFungi" id="EJT70745">
    <property type="protein sequence ID" value="EJT70745"/>
    <property type="gene ID" value="GGTG_11768"/>
</dbReference>
<evidence type="ECO:0000259" key="3">
    <source>
        <dbReference type="Pfam" id="PF12708"/>
    </source>
</evidence>
<reference evidence="6" key="1">
    <citation type="submission" date="2010-07" db="EMBL/GenBank/DDBJ databases">
        <title>The genome sequence of Gaeumannomyces graminis var. tritici strain R3-111a-1.</title>
        <authorList>
            <consortium name="The Broad Institute Genome Sequencing Platform"/>
            <person name="Ma L.-J."/>
            <person name="Dead R."/>
            <person name="Young S."/>
            <person name="Zeng Q."/>
            <person name="Koehrsen M."/>
            <person name="Alvarado L."/>
            <person name="Berlin A."/>
            <person name="Chapman S.B."/>
            <person name="Chen Z."/>
            <person name="Freedman E."/>
            <person name="Gellesch M."/>
            <person name="Goldberg J."/>
            <person name="Griggs A."/>
            <person name="Gujja S."/>
            <person name="Heilman E.R."/>
            <person name="Heiman D."/>
            <person name="Hepburn T."/>
            <person name="Howarth C."/>
            <person name="Jen D."/>
            <person name="Larson L."/>
            <person name="Mehta T."/>
            <person name="Neiman D."/>
            <person name="Pearson M."/>
            <person name="Roberts A."/>
            <person name="Saif S."/>
            <person name="Shea T."/>
            <person name="Shenoy N."/>
            <person name="Sisk P."/>
            <person name="Stolte C."/>
            <person name="Sykes S."/>
            <person name="Walk T."/>
            <person name="White J."/>
            <person name="Yandava C."/>
            <person name="Haas B."/>
            <person name="Nusbaum C."/>
            <person name="Birren B."/>
        </authorList>
    </citation>
    <scope>NUCLEOTIDE SEQUENCE [LARGE SCALE GENOMIC DNA]</scope>
    <source>
        <strain evidence="6">R3-111a-1</strain>
    </source>
</reference>
<feature type="signal peptide" evidence="2">
    <location>
        <begin position="1"/>
        <end position="18"/>
    </location>
</feature>
<evidence type="ECO:0000256" key="1">
    <source>
        <dbReference type="SAM" id="MobiDB-lite"/>
    </source>
</evidence>
<reference evidence="5" key="4">
    <citation type="journal article" date="2015" name="G3 (Bethesda)">
        <title>Genome sequences of three phytopathogenic species of the Magnaporthaceae family of fungi.</title>
        <authorList>
            <person name="Okagaki L.H."/>
            <person name="Nunes C.C."/>
            <person name="Sailsbery J."/>
            <person name="Clay B."/>
            <person name="Brown D."/>
            <person name="John T."/>
            <person name="Oh Y."/>
            <person name="Young N."/>
            <person name="Fitzgerald M."/>
            <person name="Haas B.J."/>
            <person name="Zeng Q."/>
            <person name="Young S."/>
            <person name="Adiconis X."/>
            <person name="Fan L."/>
            <person name="Levin J.Z."/>
            <person name="Mitchell T.K."/>
            <person name="Okubara P.A."/>
            <person name="Farman M.L."/>
            <person name="Kohn L.M."/>
            <person name="Birren B."/>
            <person name="Ma L.-J."/>
            <person name="Dean R.A."/>
        </authorList>
    </citation>
    <scope>NUCLEOTIDE SEQUENCE</scope>
    <source>
        <strain evidence="5">R3-111a-1</strain>
    </source>
</reference>
<gene>
    <name evidence="5" type="primary">20352226</name>
    <name evidence="4" type="ORF">GGTG_11768</name>
</gene>
<dbReference type="Pfam" id="PF12708">
    <property type="entry name" value="Pect-lyase_RHGA_epim"/>
    <property type="match status" value="2"/>
</dbReference>
<reference evidence="4" key="2">
    <citation type="submission" date="2010-07" db="EMBL/GenBank/DDBJ databases">
        <authorList>
            <consortium name="The Broad Institute Genome Sequencing Platform"/>
            <consortium name="Broad Institute Genome Sequencing Center for Infectious Disease"/>
            <person name="Ma L.-J."/>
            <person name="Dead R."/>
            <person name="Young S."/>
            <person name="Zeng Q."/>
            <person name="Koehrsen M."/>
            <person name="Alvarado L."/>
            <person name="Berlin A."/>
            <person name="Chapman S.B."/>
            <person name="Chen Z."/>
            <person name="Freedman E."/>
            <person name="Gellesch M."/>
            <person name="Goldberg J."/>
            <person name="Griggs A."/>
            <person name="Gujja S."/>
            <person name="Heilman E.R."/>
            <person name="Heiman D."/>
            <person name="Hepburn T."/>
            <person name="Howarth C."/>
            <person name="Jen D."/>
            <person name="Larson L."/>
            <person name="Mehta T."/>
            <person name="Neiman D."/>
            <person name="Pearson M."/>
            <person name="Roberts A."/>
            <person name="Saif S."/>
            <person name="Shea T."/>
            <person name="Shenoy N."/>
            <person name="Sisk P."/>
            <person name="Stolte C."/>
            <person name="Sykes S."/>
            <person name="Walk T."/>
            <person name="White J."/>
            <person name="Yandava C."/>
            <person name="Haas B."/>
            <person name="Nusbaum C."/>
            <person name="Birren B."/>
        </authorList>
    </citation>
    <scope>NUCLEOTIDE SEQUENCE</scope>
    <source>
        <strain evidence="4">R3-111a-1</strain>
    </source>
</reference>
<dbReference type="eggNOG" id="ENOG502QV54">
    <property type="taxonomic scope" value="Eukaryota"/>
</dbReference>
<reference evidence="5" key="5">
    <citation type="submission" date="2018-04" db="UniProtKB">
        <authorList>
            <consortium name="EnsemblFungi"/>
        </authorList>
    </citation>
    <scope>IDENTIFICATION</scope>
    <source>
        <strain evidence="5">R3-111a-1</strain>
    </source>
</reference>
<feature type="compositionally biased region" description="Acidic residues" evidence="1">
    <location>
        <begin position="1102"/>
        <end position="1111"/>
    </location>
</feature>
<dbReference type="SUPFAM" id="SSF51126">
    <property type="entry name" value="Pectin lyase-like"/>
    <property type="match status" value="2"/>
</dbReference>
<feature type="compositionally biased region" description="Polar residues" evidence="1">
    <location>
        <begin position="1043"/>
        <end position="1052"/>
    </location>
</feature>
<feature type="compositionally biased region" description="Polar residues" evidence="1">
    <location>
        <begin position="1060"/>
        <end position="1101"/>
    </location>
</feature>
<evidence type="ECO:0000313" key="5">
    <source>
        <dbReference type="EnsemblFungi" id="EJT70745"/>
    </source>
</evidence>
<dbReference type="InterPro" id="IPR024535">
    <property type="entry name" value="RHGA/B-epi-like_pectate_lyase"/>
</dbReference>
<dbReference type="Proteomes" id="UP000006039">
    <property type="component" value="Unassembled WGS sequence"/>
</dbReference>